<reference evidence="4" key="1">
    <citation type="journal article" date="2019" name="Int. J. Syst. Evol. Microbiol.">
        <title>The Global Catalogue of Microorganisms (GCM) 10K type strain sequencing project: providing services to taxonomists for standard genome sequencing and annotation.</title>
        <authorList>
            <consortium name="The Broad Institute Genomics Platform"/>
            <consortium name="The Broad Institute Genome Sequencing Center for Infectious Disease"/>
            <person name="Wu L."/>
            <person name="Ma J."/>
        </authorList>
    </citation>
    <scope>NUCLEOTIDE SEQUENCE [LARGE SCALE GENOMIC DNA]</scope>
    <source>
        <strain evidence="4">CCUG 60023</strain>
    </source>
</reference>
<sequence length="204" mass="21890">MTSPIRTFLVRWTLPALAAVVLSGCALLKAPEAPRDSYELTAPDSVSGLRASTNAQILVKKPNALKSLDSERLVLRSNGSEITYLAGVQWTDTVPNMVQAKLVEAFENTGATGATAKPGDGLVIDYQLISDLRRFEVVTDGAGQAVIELSIKLLSDKSGKVLETQIFTATATLVGREGDDYVRALDAAFDELAVDVIRWVLGRV</sequence>
<feature type="domain" description="ABC-type transport auxiliary lipoprotein component" evidence="2">
    <location>
        <begin position="38"/>
        <end position="196"/>
    </location>
</feature>
<comment type="caution">
    <text evidence="3">The sequence shown here is derived from an EMBL/GenBank/DDBJ whole genome shotgun (WGS) entry which is preliminary data.</text>
</comment>
<gene>
    <name evidence="3" type="ORF">ACFQ14_16405</name>
</gene>
<organism evidence="3 4">
    <name type="scientific">Pseudahrensia aquimaris</name>
    <dbReference type="NCBI Taxonomy" id="744461"/>
    <lineage>
        <taxon>Bacteria</taxon>
        <taxon>Pseudomonadati</taxon>
        <taxon>Pseudomonadota</taxon>
        <taxon>Alphaproteobacteria</taxon>
        <taxon>Hyphomicrobiales</taxon>
        <taxon>Ahrensiaceae</taxon>
        <taxon>Pseudahrensia</taxon>
    </lineage>
</organism>
<dbReference type="Proteomes" id="UP001597101">
    <property type="component" value="Unassembled WGS sequence"/>
</dbReference>
<keyword evidence="3" id="KW-0449">Lipoprotein</keyword>
<keyword evidence="1" id="KW-0732">Signal</keyword>
<evidence type="ECO:0000313" key="3">
    <source>
        <dbReference type="EMBL" id="MFD0917987.1"/>
    </source>
</evidence>
<dbReference type="PROSITE" id="PS51257">
    <property type="entry name" value="PROKAR_LIPOPROTEIN"/>
    <property type="match status" value="1"/>
</dbReference>
<evidence type="ECO:0000259" key="2">
    <source>
        <dbReference type="Pfam" id="PF03886"/>
    </source>
</evidence>
<dbReference type="Pfam" id="PF03886">
    <property type="entry name" value="ABC_trans_aux"/>
    <property type="match status" value="1"/>
</dbReference>
<evidence type="ECO:0000256" key="1">
    <source>
        <dbReference type="SAM" id="SignalP"/>
    </source>
</evidence>
<keyword evidence="4" id="KW-1185">Reference proteome</keyword>
<name>A0ABW3FHL3_9HYPH</name>
<dbReference type="InterPro" id="IPR005586">
    <property type="entry name" value="ABC_trans_aux"/>
</dbReference>
<evidence type="ECO:0000313" key="4">
    <source>
        <dbReference type="Proteomes" id="UP001597101"/>
    </source>
</evidence>
<protein>
    <submittedName>
        <fullName evidence="3">ABC-type transport auxiliary lipoprotein family protein</fullName>
    </submittedName>
</protein>
<feature type="signal peptide" evidence="1">
    <location>
        <begin position="1"/>
        <end position="18"/>
    </location>
</feature>
<dbReference type="Gene3D" id="3.40.50.10610">
    <property type="entry name" value="ABC-type transport auxiliary lipoprotein component"/>
    <property type="match status" value="1"/>
</dbReference>
<dbReference type="EMBL" id="JBHTJV010000026">
    <property type="protein sequence ID" value="MFD0917987.1"/>
    <property type="molecule type" value="Genomic_DNA"/>
</dbReference>
<feature type="chain" id="PRO_5047462222" evidence="1">
    <location>
        <begin position="19"/>
        <end position="204"/>
    </location>
</feature>
<dbReference type="RefSeq" id="WP_377213837.1">
    <property type="nucleotide sequence ID" value="NZ_JBHTJV010000026.1"/>
</dbReference>
<proteinExistence type="predicted"/>
<accession>A0ABW3FHL3</accession>
<dbReference type="SUPFAM" id="SSF159594">
    <property type="entry name" value="XCC0632-like"/>
    <property type="match status" value="1"/>
</dbReference>